<dbReference type="InterPro" id="IPR001357">
    <property type="entry name" value="BRCT_dom"/>
</dbReference>
<feature type="domain" description="BRCT" evidence="2">
    <location>
        <begin position="53"/>
        <end position="153"/>
    </location>
</feature>
<name>A0ABP9YXA3_9FUNG</name>
<feature type="compositionally biased region" description="Basic residues" evidence="1">
    <location>
        <begin position="289"/>
        <end position="299"/>
    </location>
</feature>
<evidence type="ECO:0000313" key="3">
    <source>
        <dbReference type="EMBL" id="GAA5811472.1"/>
    </source>
</evidence>
<dbReference type="SUPFAM" id="SSF52113">
    <property type="entry name" value="BRCT domain"/>
    <property type="match status" value="1"/>
</dbReference>
<dbReference type="PROSITE" id="PS50172">
    <property type="entry name" value="BRCT"/>
    <property type="match status" value="1"/>
</dbReference>
<protein>
    <recommendedName>
        <fullName evidence="2">BRCT domain-containing protein</fullName>
    </recommendedName>
</protein>
<feature type="region of interest" description="Disordered" evidence="1">
    <location>
        <begin position="256"/>
        <end position="324"/>
    </location>
</feature>
<evidence type="ECO:0000259" key="2">
    <source>
        <dbReference type="PROSITE" id="PS50172"/>
    </source>
</evidence>
<feature type="compositionally biased region" description="Basic and acidic residues" evidence="1">
    <location>
        <begin position="260"/>
        <end position="277"/>
    </location>
</feature>
<feature type="compositionally biased region" description="Acidic residues" evidence="1">
    <location>
        <begin position="222"/>
        <end position="241"/>
    </location>
</feature>
<organism evidence="3 4">
    <name type="scientific">Mucor flavus</name>
    <dbReference type="NCBI Taxonomy" id="439312"/>
    <lineage>
        <taxon>Eukaryota</taxon>
        <taxon>Fungi</taxon>
        <taxon>Fungi incertae sedis</taxon>
        <taxon>Mucoromycota</taxon>
        <taxon>Mucoromycotina</taxon>
        <taxon>Mucoromycetes</taxon>
        <taxon>Mucorales</taxon>
        <taxon>Mucorineae</taxon>
        <taxon>Mucoraceae</taxon>
        <taxon>Mucor</taxon>
    </lineage>
</organism>
<dbReference type="Proteomes" id="UP001473302">
    <property type="component" value="Unassembled WGS sequence"/>
</dbReference>
<sequence length="324" mass="37189">MRPIGVSANNIVNPNSLGGAKFKMPGFKRSNVPVRKTTRTTQVIEPPIIDPRGLAQVLQKYTIYIDDSVQYKEQLGMIAEGMGATVQYNQDGMTARLSSISSSVRIYVIQSQGAAKNKLISRMTKNGVRATLPAWLFTCYEKNSHLPPAQFPWYAKTDKKILDIDISLSEENVKQSANPFGLENVDYDYLEENRPGRQLNLDNYITVDSNTETDMDATYQQTEDDDTVNSTYEVEEEDEDEAMQREIAYNINKKKRSHVSIKEREERKKASEKRMLEIKNAAKALETRRSRRKRDKKKEKHDVPSNEHGRDKMKIWYAEQSLPK</sequence>
<dbReference type="InterPro" id="IPR036420">
    <property type="entry name" value="BRCT_dom_sf"/>
</dbReference>
<comment type="caution">
    <text evidence="3">The sequence shown here is derived from an EMBL/GenBank/DDBJ whole genome shotgun (WGS) entry which is preliminary data.</text>
</comment>
<evidence type="ECO:0000256" key="1">
    <source>
        <dbReference type="SAM" id="MobiDB-lite"/>
    </source>
</evidence>
<proteinExistence type="predicted"/>
<dbReference type="Gene3D" id="3.40.50.10190">
    <property type="entry name" value="BRCT domain"/>
    <property type="match status" value="1"/>
</dbReference>
<evidence type="ECO:0000313" key="4">
    <source>
        <dbReference type="Proteomes" id="UP001473302"/>
    </source>
</evidence>
<dbReference type="EMBL" id="BAABUK010000010">
    <property type="protein sequence ID" value="GAA5811472.1"/>
    <property type="molecule type" value="Genomic_DNA"/>
</dbReference>
<feature type="compositionally biased region" description="Basic and acidic residues" evidence="1">
    <location>
        <begin position="300"/>
        <end position="314"/>
    </location>
</feature>
<keyword evidence="4" id="KW-1185">Reference proteome</keyword>
<feature type="region of interest" description="Disordered" evidence="1">
    <location>
        <begin position="220"/>
        <end position="241"/>
    </location>
</feature>
<gene>
    <name evidence="3" type="ORF">MFLAVUS_004909</name>
</gene>
<reference evidence="3 4" key="1">
    <citation type="submission" date="2024-04" db="EMBL/GenBank/DDBJ databases">
        <title>genome sequences of Mucor flavus KT1a and Helicostylum pulchrum KT1b strains isolated from the surface of a dry-aged beef.</title>
        <authorList>
            <person name="Toyotome T."/>
            <person name="Hosono M."/>
            <person name="Torimaru M."/>
            <person name="Fukuda K."/>
            <person name="Mikami N."/>
        </authorList>
    </citation>
    <scope>NUCLEOTIDE SEQUENCE [LARGE SCALE GENOMIC DNA]</scope>
    <source>
        <strain evidence="3 4">KT1a</strain>
    </source>
</reference>
<accession>A0ABP9YXA3</accession>